<evidence type="ECO:0008006" key="4">
    <source>
        <dbReference type="Google" id="ProtNLM"/>
    </source>
</evidence>
<evidence type="ECO:0000313" key="3">
    <source>
        <dbReference type="EMBL" id="AOO93893.1"/>
    </source>
</evidence>
<reference evidence="3" key="2">
    <citation type="journal article" date="2016" name="Front. Microbiol.">
        <title>The Regulatory Protein RosR Affects Rhizobium leguminosarum bv. trifolii Protein Profiles, Cell Surface Properties, and Symbiosis with Clover.</title>
        <authorList>
            <person name="Rachwal K."/>
            <person name="Boguszewska A."/>
            <person name="Kopcinska J."/>
            <person name="Karas M."/>
            <person name="Tchorzewski M."/>
            <person name="Janczarek M."/>
        </authorList>
    </citation>
    <scope>NUCLEOTIDE SEQUENCE</scope>
    <source>
        <strain evidence="3">Rt24.2</strain>
    </source>
</reference>
<evidence type="ECO:0000256" key="2">
    <source>
        <dbReference type="SAM" id="SignalP"/>
    </source>
</evidence>
<dbReference type="PROSITE" id="PS51257">
    <property type="entry name" value="PROKAR_LIPOPROTEIN"/>
    <property type="match status" value="1"/>
</dbReference>
<sequence>MLRKISILGTLILASCTSQGSNMTLASMMSGYRGAPTSAETVAWRNAQRSNTDQAYRNFISQYPNSSYVPVATSRITRSVNPKPVAVRNFGGSDRSSSFGRSGSAY</sequence>
<dbReference type="EMBL" id="KX491529">
    <property type="protein sequence ID" value="AOO93893.1"/>
    <property type="molecule type" value="Genomic_DNA"/>
</dbReference>
<feature type="compositionally biased region" description="Low complexity" evidence="1">
    <location>
        <begin position="90"/>
        <end position="106"/>
    </location>
</feature>
<accession>A0A1B8R3W2</accession>
<keyword evidence="2" id="KW-0732">Signal</keyword>
<protein>
    <recommendedName>
        <fullName evidence="4">Lipoprotein</fullName>
    </recommendedName>
</protein>
<feature type="chain" id="PRO_5014536021" description="Lipoprotein" evidence="2">
    <location>
        <begin position="21"/>
        <end position="106"/>
    </location>
</feature>
<feature type="signal peptide" evidence="2">
    <location>
        <begin position="1"/>
        <end position="20"/>
    </location>
</feature>
<evidence type="ECO:0000256" key="1">
    <source>
        <dbReference type="SAM" id="MobiDB-lite"/>
    </source>
</evidence>
<feature type="region of interest" description="Disordered" evidence="1">
    <location>
        <begin position="87"/>
        <end position="106"/>
    </location>
</feature>
<proteinExistence type="predicted"/>
<organism evidence="3">
    <name type="scientific">Rhizobium leguminosarum bv. trifolii</name>
    <dbReference type="NCBI Taxonomy" id="386"/>
    <lineage>
        <taxon>Bacteria</taxon>
        <taxon>Pseudomonadati</taxon>
        <taxon>Pseudomonadota</taxon>
        <taxon>Alphaproteobacteria</taxon>
        <taxon>Hyphomicrobiales</taxon>
        <taxon>Rhizobiaceae</taxon>
        <taxon>Rhizobium/Agrobacterium group</taxon>
        <taxon>Rhizobium</taxon>
    </lineage>
</organism>
<dbReference type="AlphaFoldDB" id="A0A1B8R3W2"/>
<reference evidence="3" key="1">
    <citation type="journal article" date="2015" name="BMC Genomics">
        <title>Transcriptome profiling of a Rhizobium leguminosarum bv. trifolii rosR mutant reveals the role of the transcriptional regulator RosR in motility, synthesis of cell-surface components, and other cellular processes.</title>
        <authorList>
            <person name="Rachwal K."/>
            <person name="Matczynska E."/>
            <person name="Janczarek M."/>
        </authorList>
    </citation>
    <scope>NUCLEOTIDE SEQUENCE</scope>
    <source>
        <strain evidence="3">Rt24.2</strain>
    </source>
</reference>
<name>A0A1B8R3W2_RHILT</name>